<dbReference type="EMBL" id="AZBU02000006">
    <property type="protein sequence ID" value="TKR73297.1"/>
    <property type="molecule type" value="Genomic_DNA"/>
</dbReference>
<organism evidence="1 2">
    <name type="scientific">Steinernema carpocapsae</name>
    <name type="common">Entomopathogenic nematode</name>
    <dbReference type="NCBI Taxonomy" id="34508"/>
    <lineage>
        <taxon>Eukaryota</taxon>
        <taxon>Metazoa</taxon>
        <taxon>Ecdysozoa</taxon>
        <taxon>Nematoda</taxon>
        <taxon>Chromadorea</taxon>
        <taxon>Rhabditida</taxon>
        <taxon>Tylenchina</taxon>
        <taxon>Panagrolaimomorpha</taxon>
        <taxon>Strongyloidoidea</taxon>
        <taxon>Steinernematidae</taxon>
        <taxon>Steinernema</taxon>
    </lineage>
</organism>
<reference evidence="1 2" key="1">
    <citation type="journal article" date="2015" name="Genome Biol.">
        <title>Comparative genomics of Steinernema reveals deeply conserved gene regulatory networks.</title>
        <authorList>
            <person name="Dillman A.R."/>
            <person name="Macchietto M."/>
            <person name="Porter C.F."/>
            <person name="Rogers A."/>
            <person name="Williams B."/>
            <person name="Antoshechkin I."/>
            <person name="Lee M.M."/>
            <person name="Goodwin Z."/>
            <person name="Lu X."/>
            <person name="Lewis E.E."/>
            <person name="Goodrich-Blair H."/>
            <person name="Stock S.P."/>
            <person name="Adams B.J."/>
            <person name="Sternberg P.W."/>
            <person name="Mortazavi A."/>
        </authorList>
    </citation>
    <scope>NUCLEOTIDE SEQUENCE [LARGE SCALE GENOMIC DNA]</scope>
    <source>
        <strain evidence="1 2">ALL</strain>
    </source>
</reference>
<gene>
    <name evidence="1" type="ORF">L596_020623</name>
</gene>
<reference evidence="1 2" key="2">
    <citation type="journal article" date="2019" name="G3 (Bethesda)">
        <title>Hybrid Assembly of the Genome of the Entomopathogenic Nematode Steinernema carpocapsae Identifies the X-Chromosome.</title>
        <authorList>
            <person name="Serra L."/>
            <person name="Macchietto M."/>
            <person name="Macias-Munoz A."/>
            <person name="McGill C.J."/>
            <person name="Rodriguez I.M."/>
            <person name="Rodriguez B."/>
            <person name="Murad R."/>
            <person name="Mortazavi A."/>
        </authorList>
    </citation>
    <scope>NUCLEOTIDE SEQUENCE [LARGE SCALE GENOMIC DNA]</scope>
    <source>
        <strain evidence="1 2">ALL</strain>
    </source>
</reference>
<sequence length="156" mass="17021">MPPNDADCLATIELLLEDFQHTIDNVDDERIVFDKFIDQITVNAAENAQKTASDAIEIIDDAIAKALIHVSEIKAAARALKRKMRVAQAATSTPATLTTVTIRVGSQHPHVPVFDGNGTGRSSGPCFSRMSIKRIARKFGNLHISLYVLKAILGKR</sequence>
<name>A0A4U5MU36_STECR</name>
<comment type="caution">
    <text evidence="1">The sequence shown here is derived from an EMBL/GenBank/DDBJ whole genome shotgun (WGS) entry which is preliminary data.</text>
</comment>
<keyword evidence="2" id="KW-1185">Reference proteome</keyword>
<dbReference type="AlphaFoldDB" id="A0A4U5MU36"/>
<accession>A0A4U5MU36</accession>
<dbReference type="Proteomes" id="UP000298663">
    <property type="component" value="Unassembled WGS sequence"/>
</dbReference>
<evidence type="ECO:0000313" key="1">
    <source>
        <dbReference type="EMBL" id="TKR73297.1"/>
    </source>
</evidence>
<protein>
    <submittedName>
        <fullName evidence="1">Uncharacterized protein</fullName>
    </submittedName>
</protein>
<dbReference type="STRING" id="34508.A0A4U5MU36"/>
<evidence type="ECO:0000313" key="2">
    <source>
        <dbReference type="Proteomes" id="UP000298663"/>
    </source>
</evidence>
<proteinExistence type="predicted"/>